<dbReference type="InterPro" id="IPR036938">
    <property type="entry name" value="PAP2/HPO_sf"/>
</dbReference>
<dbReference type="AlphaFoldDB" id="A0A5B8BZ88"/>
<dbReference type="EMBL" id="CP040915">
    <property type="protein sequence ID" value="QDC23588.1"/>
    <property type="molecule type" value="Genomic_DNA"/>
</dbReference>
<feature type="transmembrane region" description="Helical" evidence="2">
    <location>
        <begin position="212"/>
        <end position="231"/>
    </location>
</feature>
<evidence type="ECO:0000259" key="3">
    <source>
        <dbReference type="SMART" id="SM00014"/>
    </source>
</evidence>
<proteinExistence type="predicted"/>
<dbReference type="KEGG" id="gyu:FE374_02145"/>
<feature type="domain" description="Phosphatidic acid phosphatase type 2/haloperoxidase" evidence="3">
    <location>
        <begin position="291"/>
        <end position="397"/>
    </location>
</feature>
<accession>A0A5B8BZ88</accession>
<dbReference type="Pfam" id="PF01569">
    <property type="entry name" value="PAP2"/>
    <property type="match status" value="1"/>
</dbReference>
<feature type="transmembrane region" description="Helical" evidence="2">
    <location>
        <begin position="446"/>
        <end position="471"/>
    </location>
</feature>
<evidence type="ECO:0000313" key="4">
    <source>
        <dbReference type="EMBL" id="QDC23588.1"/>
    </source>
</evidence>
<feature type="compositionally biased region" description="Basic residues" evidence="1">
    <location>
        <begin position="50"/>
        <end position="78"/>
    </location>
</feature>
<sequence>MGPAPPRPRRAHGRHERRRRGRLGGPPLEPPHPALRHRHHPAGPDVQRAAPRRPRGRGPHRHRHGGGARRPGHARPRSRPAPARRTGHARPGRRAASGGGPRHRHPRGHPGGAGRRPAAPRSHPRRRRPLRPARRREPGRLPAPSARGRHRPARIPRADRLTPSGGVARWTAGDKRNVALGPGCRPARGYRDPVTQTLTREQRRTDSTRRTVAALLAVLAAAAVTTVWWFFVTTATGQHLDDVAYTGSRIGRTRLAEYTQSVLDVVSVPFLIVVIVVATAVALLRRRWWLALGVGAVVGAANLTTQLLKYEVFNRPDLGITDGYAANTLPSGHTTVAGSVGLAVLLVAPARWRWLVAPLAAVYTGATGIATMADGWHRASDVVAAVLVVTGWALLAVAVTGPVDAVGPVRAAGWVLGVAGVAGALVALVCLLLTRGADADPSRAQMLIAYGGASVGVMAVLSLATLAVLLVGARPAR</sequence>
<keyword evidence="2" id="KW-1133">Transmembrane helix</keyword>
<feature type="region of interest" description="Disordered" evidence="1">
    <location>
        <begin position="1"/>
        <end position="206"/>
    </location>
</feature>
<protein>
    <submittedName>
        <fullName evidence="4">Phosphatase PAP2 family protein</fullName>
    </submittedName>
</protein>
<dbReference type="Proteomes" id="UP000314616">
    <property type="component" value="Chromosome"/>
</dbReference>
<dbReference type="OrthoDB" id="3240395at2"/>
<dbReference type="Gene3D" id="1.20.144.10">
    <property type="entry name" value="Phosphatidic acid phosphatase type 2/haloperoxidase"/>
    <property type="match status" value="1"/>
</dbReference>
<dbReference type="SUPFAM" id="SSF48317">
    <property type="entry name" value="Acid phosphatase/Vanadium-dependent haloperoxidase"/>
    <property type="match status" value="1"/>
</dbReference>
<feature type="transmembrane region" description="Helical" evidence="2">
    <location>
        <begin position="289"/>
        <end position="308"/>
    </location>
</feature>
<name>A0A5B8BZ88_9MICO</name>
<feature type="compositionally biased region" description="Basic residues" evidence="1">
    <location>
        <begin position="122"/>
        <end position="134"/>
    </location>
</feature>
<dbReference type="InterPro" id="IPR000326">
    <property type="entry name" value="PAP2/HPO"/>
</dbReference>
<feature type="transmembrane region" description="Helical" evidence="2">
    <location>
        <begin position="352"/>
        <end position="370"/>
    </location>
</feature>
<feature type="transmembrane region" description="Helical" evidence="2">
    <location>
        <begin position="265"/>
        <end position="284"/>
    </location>
</feature>
<dbReference type="SMART" id="SM00014">
    <property type="entry name" value="acidPPc"/>
    <property type="match status" value="1"/>
</dbReference>
<feature type="transmembrane region" description="Helical" evidence="2">
    <location>
        <begin position="411"/>
        <end position="434"/>
    </location>
</feature>
<evidence type="ECO:0000256" key="1">
    <source>
        <dbReference type="SAM" id="MobiDB-lite"/>
    </source>
</evidence>
<keyword evidence="2" id="KW-0472">Membrane</keyword>
<reference evidence="4 5" key="1">
    <citation type="submission" date="2019-05" db="EMBL/GenBank/DDBJ databases">
        <title>Georgenia *** sp. nov., and Georgenia *** sp. nov., isolated from the intestinal contents of plateau pika (Ochotona curzoniae) in the Qinghai-Tibet plateau of China.</title>
        <authorList>
            <person name="Tian Z."/>
        </authorList>
    </citation>
    <scope>NUCLEOTIDE SEQUENCE [LARGE SCALE GENOMIC DNA]</scope>
    <source>
        <strain evidence="4 5">Z443</strain>
    </source>
</reference>
<feature type="compositionally biased region" description="Basic residues" evidence="1">
    <location>
        <begin position="7"/>
        <end position="22"/>
    </location>
</feature>
<feature type="transmembrane region" description="Helical" evidence="2">
    <location>
        <begin position="382"/>
        <end position="399"/>
    </location>
</feature>
<evidence type="ECO:0000256" key="2">
    <source>
        <dbReference type="SAM" id="Phobius"/>
    </source>
</evidence>
<evidence type="ECO:0000313" key="5">
    <source>
        <dbReference type="Proteomes" id="UP000314616"/>
    </source>
</evidence>
<organism evidence="4 5">
    <name type="scientific">Georgenia yuyongxinii</name>
    <dbReference type="NCBI Taxonomy" id="2589797"/>
    <lineage>
        <taxon>Bacteria</taxon>
        <taxon>Bacillati</taxon>
        <taxon>Actinomycetota</taxon>
        <taxon>Actinomycetes</taxon>
        <taxon>Micrococcales</taxon>
        <taxon>Bogoriellaceae</taxon>
        <taxon>Georgenia</taxon>
    </lineage>
</organism>
<gene>
    <name evidence="4" type="ORF">FE374_02145</name>
</gene>
<keyword evidence="2" id="KW-0812">Transmembrane</keyword>